<evidence type="ECO:0000259" key="9">
    <source>
        <dbReference type="PROSITE" id="PS50893"/>
    </source>
</evidence>
<keyword evidence="6 10" id="KW-0067">ATP-binding</keyword>
<keyword evidence="3" id="KW-0762">Sugar transport</keyword>
<gene>
    <name evidence="10" type="ORF">MTO99_04625</name>
</gene>
<feature type="domain" description="ABC transporter" evidence="9">
    <location>
        <begin position="250"/>
        <end position="494"/>
    </location>
</feature>
<dbReference type="EMBL" id="CP094528">
    <property type="protein sequence ID" value="UOE45069.1"/>
    <property type="molecule type" value="Genomic_DNA"/>
</dbReference>
<dbReference type="PANTHER" id="PTHR43790">
    <property type="entry name" value="CARBOHYDRATE TRANSPORT ATP-BINDING PROTEIN MG119-RELATED"/>
    <property type="match status" value="1"/>
</dbReference>
<dbReference type="InterPro" id="IPR017871">
    <property type="entry name" value="ABC_transporter-like_CS"/>
</dbReference>
<organism evidence="10 11">
    <name type="scientific">Agromyces larvae</name>
    <dbReference type="NCBI Taxonomy" id="2929802"/>
    <lineage>
        <taxon>Bacteria</taxon>
        <taxon>Bacillati</taxon>
        <taxon>Actinomycetota</taxon>
        <taxon>Actinomycetes</taxon>
        <taxon>Micrococcales</taxon>
        <taxon>Microbacteriaceae</taxon>
        <taxon>Agromyces</taxon>
    </lineage>
</organism>
<dbReference type="InterPro" id="IPR003593">
    <property type="entry name" value="AAA+_ATPase"/>
</dbReference>
<evidence type="ECO:0000256" key="5">
    <source>
        <dbReference type="ARBA" id="ARBA00022741"/>
    </source>
</evidence>
<dbReference type="PROSITE" id="PS50893">
    <property type="entry name" value="ABC_TRANSPORTER_2"/>
    <property type="match status" value="2"/>
</dbReference>
<proteinExistence type="predicted"/>
<keyword evidence="5" id="KW-0547">Nucleotide-binding</keyword>
<keyword evidence="4" id="KW-0677">Repeat</keyword>
<dbReference type="Gene3D" id="3.40.50.300">
    <property type="entry name" value="P-loop containing nucleotide triphosphate hydrolases"/>
    <property type="match status" value="2"/>
</dbReference>
<evidence type="ECO:0000256" key="1">
    <source>
        <dbReference type="ARBA" id="ARBA00022448"/>
    </source>
</evidence>
<protein>
    <submittedName>
        <fullName evidence="10">Sugar ABC transporter ATP-binding protein</fullName>
    </submittedName>
</protein>
<dbReference type="InterPro" id="IPR003439">
    <property type="entry name" value="ABC_transporter-like_ATP-bd"/>
</dbReference>
<keyword evidence="7" id="KW-1278">Translocase</keyword>
<keyword evidence="8" id="KW-0472">Membrane</keyword>
<dbReference type="PANTHER" id="PTHR43790:SF1">
    <property type="entry name" value="XYLOSE IMPORT ATP-BINDING PROTEIN XYLG"/>
    <property type="match status" value="1"/>
</dbReference>
<dbReference type="PROSITE" id="PS00211">
    <property type="entry name" value="ABC_TRANSPORTER_1"/>
    <property type="match status" value="1"/>
</dbReference>
<dbReference type="InterPro" id="IPR050107">
    <property type="entry name" value="ABC_carbohydrate_import_ATPase"/>
</dbReference>
<sequence length="495" mass="53290">MTLGIHGVHKSYGPTEVLKGIDIVGERGQVVAIVGANGAGKSTLIKILSGAEAMTSGELRWDGELLDLRSPHDAGSRGIRTVYQELTLISELSVTENLLMGQLPMKRGFIDWSSAHVRAQSILDELGFGDIDARQLAGDLTVARQQMVEIAKAVATEPSVLILDEPSAVLAGGDLESLFALIRRLQARGVIVIYVSHRLDEVTHLADTIVVIRDGVVVETTTPAETSEDALITAMAGRRLERIYPERRDGHAEAILEVDALSRDGEFDDVSFTLHGGEVVGMFGLVGAGRSELAQCLFGGTAADRGAVSIGGEQVEIDRPRTAIRRGVALVTEDRKRSGLVAEMTVRDNITLASLSDDTVAGMISRKRRDVRVDGMVARFDIRPKHSADMPIGRLSGGNQQKAILAKWLLLEPRVLILDEPTRGVDMATRVEIYRVIDSLARSGHTILLISSDLTEAIGATDRLLVMHEGRIAGQLTSANTTEDEVLALAIGKTL</sequence>
<dbReference type="GO" id="GO:0005524">
    <property type="term" value="F:ATP binding"/>
    <property type="evidence" value="ECO:0007669"/>
    <property type="project" value="UniProtKB-KW"/>
</dbReference>
<dbReference type="SMART" id="SM00382">
    <property type="entry name" value="AAA"/>
    <property type="match status" value="2"/>
</dbReference>
<evidence type="ECO:0000256" key="7">
    <source>
        <dbReference type="ARBA" id="ARBA00022967"/>
    </source>
</evidence>
<reference evidence="10 11" key="1">
    <citation type="submission" date="2022-03" db="EMBL/GenBank/DDBJ databases">
        <title>Mucilaginibacter sp. isolated from the gut of Protaetia brevitarsis seulensis larvae.</title>
        <authorList>
            <person name="Won M."/>
            <person name="Kim S.-J."/>
            <person name="Kwon S.-W."/>
        </authorList>
    </citation>
    <scope>NUCLEOTIDE SEQUENCE [LARGE SCALE GENOMIC DNA]</scope>
    <source>
        <strain evidence="10 11">CFWR-12</strain>
    </source>
</reference>
<dbReference type="Proteomes" id="UP000832097">
    <property type="component" value="Chromosome"/>
</dbReference>
<evidence type="ECO:0000313" key="10">
    <source>
        <dbReference type="EMBL" id="UOE45069.1"/>
    </source>
</evidence>
<evidence type="ECO:0000256" key="3">
    <source>
        <dbReference type="ARBA" id="ARBA00022597"/>
    </source>
</evidence>
<feature type="domain" description="ABC transporter" evidence="9">
    <location>
        <begin position="3"/>
        <end position="239"/>
    </location>
</feature>
<accession>A0ABY4C1K0</accession>
<dbReference type="Pfam" id="PF00005">
    <property type="entry name" value="ABC_tran"/>
    <property type="match status" value="2"/>
</dbReference>
<keyword evidence="1" id="KW-0813">Transport</keyword>
<dbReference type="RefSeq" id="WP_243557386.1">
    <property type="nucleotide sequence ID" value="NZ_CP094528.1"/>
</dbReference>
<dbReference type="InterPro" id="IPR027417">
    <property type="entry name" value="P-loop_NTPase"/>
</dbReference>
<dbReference type="SUPFAM" id="SSF52540">
    <property type="entry name" value="P-loop containing nucleoside triphosphate hydrolases"/>
    <property type="match status" value="2"/>
</dbReference>
<evidence type="ECO:0000256" key="4">
    <source>
        <dbReference type="ARBA" id="ARBA00022737"/>
    </source>
</evidence>
<evidence type="ECO:0000256" key="2">
    <source>
        <dbReference type="ARBA" id="ARBA00022475"/>
    </source>
</evidence>
<keyword evidence="2" id="KW-1003">Cell membrane</keyword>
<evidence type="ECO:0000256" key="6">
    <source>
        <dbReference type="ARBA" id="ARBA00022840"/>
    </source>
</evidence>
<keyword evidence="11" id="KW-1185">Reference proteome</keyword>
<evidence type="ECO:0000313" key="11">
    <source>
        <dbReference type="Proteomes" id="UP000832097"/>
    </source>
</evidence>
<name>A0ABY4C1K0_9MICO</name>
<evidence type="ECO:0000256" key="8">
    <source>
        <dbReference type="ARBA" id="ARBA00023136"/>
    </source>
</evidence>
<dbReference type="CDD" id="cd03216">
    <property type="entry name" value="ABC_Carb_Monos_I"/>
    <property type="match status" value="1"/>
</dbReference>
<dbReference type="CDD" id="cd03215">
    <property type="entry name" value="ABC_Carb_Monos_II"/>
    <property type="match status" value="1"/>
</dbReference>